<keyword evidence="4 7" id="KW-0689">Ribosomal protein</keyword>
<comment type="caution">
    <text evidence="7">The sequence shown here is derived from an EMBL/GenBank/DDBJ whole genome shotgun (WGS) entry which is preliminary data.</text>
</comment>
<keyword evidence="8" id="KW-1185">Reference proteome</keyword>
<comment type="similarity">
    <text evidence="2">Belongs to the universal ribosomal protein uS3 family.</text>
</comment>
<dbReference type="GO" id="GO:0005840">
    <property type="term" value="C:ribosome"/>
    <property type="evidence" value="ECO:0007669"/>
    <property type="project" value="UniProtKB-KW"/>
</dbReference>
<keyword evidence="5" id="KW-0496">Mitochondrion</keyword>
<comment type="subcellular location">
    <subcellularLocation>
        <location evidence="1">Mitochondrion</location>
    </subcellularLocation>
</comment>
<evidence type="ECO:0000313" key="8">
    <source>
        <dbReference type="Proteomes" id="UP001174909"/>
    </source>
</evidence>
<proteinExistence type="inferred from homology"/>
<dbReference type="InterPro" id="IPR026146">
    <property type="entry name" value="Ribosomal_uS3m"/>
</dbReference>
<dbReference type="GO" id="GO:0006412">
    <property type="term" value="P:translation"/>
    <property type="evidence" value="ECO:0007669"/>
    <property type="project" value="TreeGrafter"/>
</dbReference>
<dbReference type="PANTHER" id="PTHR21244">
    <property type="entry name" value="MITOCHONDRIAL 28S RIBOSOMAL PROTEIN S24"/>
    <property type="match status" value="1"/>
</dbReference>
<evidence type="ECO:0000256" key="4">
    <source>
        <dbReference type="ARBA" id="ARBA00022980"/>
    </source>
</evidence>
<accession>A0AA35WBP9</accession>
<evidence type="ECO:0000256" key="3">
    <source>
        <dbReference type="ARBA" id="ARBA00022946"/>
    </source>
</evidence>
<dbReference type="Pfam" id="PF14955">
    <property type="entry name" value="MRP-S24"/>
    <property type="match status" value="1"/>
</dbReference>
<dbReference type="PANTHER" id="PTHR21244:SF1">
    <property type="entry name" value="SMALL RIBOSOMAL SUBUNIT PROTEIN US3M"/>
    <property type="match status" value="1"/>
</dbReference>
<evidence type="ECO:0000313" key="7">
    <source>
        <dbReference type="EMBL" id="CAI8007362.1"/>
    </source>
</evidence>
<keyword evidence="3" id="KW-0809">Transit peptide</keyword>
<protein>
    <submittedName>
        <fullName evidence="7">28S ribosomal protein S24, mitochondrial</fullName>
    </submittedName>
</protein>
<dbReference type="Proteomes" id="UP001174909">
    <property type="component" value="Unassembled WGS sequence"/>
</dbReference>
<sequence length="171" mass="19441">MSLFSMAGGSPVATGLTANFTWWALIRRISTTAGVQRSGHYKLTATRDRPLTYEQANPPYRVGVTKSWNSWNTSTLRQPGRKDQMTTAVEDQFIRSFVLGTWHQTWLSEVVIKRVHNNVTVAGVVCPLPSIRTMHFLTAYAEELLTHVLKLNVRIRIQCVNNKTYLIHKTI</sequence>
<evidence type="ECO:0000256" key="5">
    <source>
        <dbReference type="ARBA" id="ARBA00023128"/>
    </source>
</evidence>
<organism evidence="7 8">
    <name type="scientific">Geodia barretti</name>
    <name type="common">Barrett's horny sponge</name>
    <dbReference type="NCBI Taxonomy" id="519541"/>
    <lineage>
        <taxon>Eukaryota</taxon>
        <taxon>Metazoa</taxon>
        <taxon>Porifera</taxon>
        <taxon>Demospongiae</taxon>
        <taxon>Heteroscleromorpha</taxon>
        <taxon>Tetractinellida</taxon>
        <taxon>Astrophorina</taxon>
        <taxon>Geodiidae</taxon>
        <taxon>Geodia</taxon>
    </lineage>
</organism>
<dbReference type="EMBL" id="CASHTH010000766">
    <property type="protein sequence ID" value="CAI8007362.1"/>
    <property type="molecule type" value="Genomic_DNA"/>
</dbReference>
<evidence type="ECO:0000256" key="6">
    <source>
        <dbReference type="ARBA" id="ARBA00023274"/>
    </source>
</evidence>
<name>A0AA35WBP9_GEOBA</name>
<evidence type="ECO:0000256" key="2">
    <source>
        <dbReference type="ARBA" id="ARBA00010761"/>
    </source>
</evidence>
<dbReference type="GO" id="GO:0005739">
    <property type="term" value="C:mitochondrion"/>
    <property type="evidence" value="ECO:0007669"/>
    <property type="project" value="UniProtKB-SubCell"/>
</dbReference>
<dbReference type="AlphaFoldDB" id="A0AA35WBP9"/>
<dbReference type="GO" id="GO:1990904">
    <property type="term" value="C:ribonucleoprotein complex"/>
    <property type="evidence" value="ECO:0007669"/>
    <property type="project" value="UniProtKB-KW"/>
</dbReference>
<evidence type="ECO:0000256" key="1">
    <source>
        <dbReference type="ARBA" id="ARBA00004173"/>
    </source>
</evidence>
<gene>
    <name evidence="7" type="ORF">GBAR_LOCUS5167</name>
</gene>
<reference evidence="7" key="1">
    <citation type="submission" date="2023-03" db="EMBL/GenBank/DDBJ databases">
        <authorList>
            <person name="Steffen K."/>
            <person name="Cardenas P."/>
        </authorList>
    </citation>
    <scope>NUCLEOTIDE SEQUENCE</scope>
</reference>
<keyword evidence="6" id="KW-0687">Ribonucleoprotein</keyword>